<sequence>MVIFICDLQECEEFLQLVLQGCTASPLAKISSTSCFSVRSSTLLIRPLSLVRDDRWYPSDSEKEGRCCFTTSAAL</sequence>
<proteinExistence type="predicted"/>
<evidence type="ECO:0000313" key="1">
    <source>
        <dbReference type="EMBL" id="MPC44502.1"/>
    </source>
</evidence>
<protein>
    <submittedName>
        <fullName evidence="1">Uncharacterized protein</fullName>
    </submittedName>
</protein>
<comment type="caution">
    <text evidence="1">The sequence shown here is derived from an EMBL/GenBank/DDBJ whole genome shotgun (WGS) entry which is preliminary data.</text>
</comment>
<accession>A0A5B7FDG9</accession>
<evidence type="ECO:0000313" key="2">
    <source>
        <dbReference type="Proteomes" id="UP000324222"/>
    </source>
</evidence>
<dbReference type="AlphaFoldDB" id="A0A5B7FDG9"/>
<dbReference type="Proteomes" id="UP000324222">
    <property type="component" value="Unassembled WGS sequence"/>
</dbReference>
<gene>
    <name evidence="1" type="ORF">E2C01_038175</name>
</gene>
<dbReference type="EMBL" id="VSRR010006311">
    <property type="protein sequence ID" value="MPC44502.1"/>
    <property type="molecule type" value="Genomic_DNA"/>
</dbReference>
<reference evidence="1 2" key="1">
    <citation type="submission" date="2019-05" db="EMBL/GenBank/DDBJ databases">
        <title>Another draft genome of Portunus trituberculatus and its Hox gene families provides insights of decapod evolution.</title>
        <authorList>
            <person name="Jeong J.-H."/>
            <person name="Song I."/>
            <person name="Kim S."/>
            <person name="Choi T."/>
            <person name="Kim D."/>
            <person name="Ryu S."/>
            <person name="Kim W."/>
        </authorList>
    </citation>
    <scope>NUCLEOTIDE SEQUENCE [LARGE SCALE GENOMIC DNA]</scope>
    <source>
        <tissue evidence="1">Muscle</tissue>
    </source>
</reference>
<name>A0A5B7FDG9_PORTR</name>
<organism evidence="1 2">
    <name type="scientific">Portunus trituberculatus</name>
    <name type="common">Swimming crab</name>
    <name type="synonym">Neptunus trituberculatus</name>
    <dbReference type="NCBI Taxonomy" id="210409"/>
    <lineage>
        <taxon>Eukaryota</taxon>
        <taxon>Metazoa</taxon>
        <taxon>Ecdysozoa</taxon>
        <taxon>Arthropoda</taxon>
        <taxon>Crustacea</taxon>
        <taxon>Multicrustacea</taxon>
        <taxon>Malacostraca</taxon>
        <taxon>Eumalacostraca</taxon>
        <taxon>Eucarida</taxon>
        <taxon>Decapoda</taxon>
        <taxon>Pleocyemata</taxon>
        <taxon>Brachyura</taxon>
        <taxon>Eubrachyura</taxon>
        <taxon>Portunoidea</taxon>
        <taxon>Portunidae</taxon>
        <taxon>Portuninae</taxon>
        <taxon>Portunus</taxon>
    </lineage>
</organism>
<keyword evidence="2" id="KW-1185">Reference proteome</keyword>